<protein>
    <recommendedName>
        <fullName evidence="3">HTH cro/C1-type domain-containing protein</fullName>
    </recommendedName>
</protein>
<dbReference type="EMBL" id="BAAAZI010000006">
    <property type="protein sequence ID" value="GAA4137835.1"/>
    <property type="molecule type" value="Genomic_DNA"/>
</dbReference>
<name>A0ABP7YKX4_9SPHI</name>
<proteinExistence type="predicted"/>
<organism evidence="1 2">
    <name type="scientific">Sphingobacterium kyonggiense</name>
    <dbReference type="NCBI Taxonomy" id="714075"/>
    <lineage>
        <taxon>Bacteria</taxon>
        <taxon>Pseudomonadati</taxon>
        <taxon>Bacteroidota</taxon>
        <taxon>Sphingobacteriia</taxon>
        <taxon>Sphingobacteriales</taxon>
        <taxon>Sphingobacteriaceae</taxon>
        <taxon>Sphingobacterium</taxon>
    </lineage>
</organism>
<sequence>MIIEHPISQRIKIIIDRESKGKVVDFASKLSGIPYQVISRLFKQDARSGKYPTPSTDLILEIINKFTYYNPTWLLTGYGEMFDESEVDDEFMEKEYGSSAETNSPEFLAQYWQDQYIEVSKKYMILQEKYSNLLMQKLEYEIPIKQNKK</sequence>
<reference evidence="2" key="1">
    <citation type="journal article" date="2019" name="Int. J. Syst. Evol. Microbiol.">
        <title>The Global Catalogue of Microorganisms (GCM) 10K type strain sequencing project: providing services to taxonomists for standard genome sequencing and annotation.</title>
        <authorList>
            <consortium name="The Broad Institute Genomics Platform"/>
            <consortium name="The Broad Institute Genome Sequencing Center for Infectious Disease"/>
            <person name="Wu L."/>
            <person name="Ma J."/>
        </authorList>
    </citation>
    <scope>NUCLEOTIDE SEQUENCE [LARGE SCALE GENOMIC DNA]</scope>
    <source>
        <strain evidence="2">JCM 16704</strain>
    </source>
</reference>
<comment type="caution">
    <text evidence="1">The sequence shown here is derived from an EMBL/GenBank/DDBJ whole genome shotgun (WGS) entry which is preliminary data.</text>
</comment>
<evidence type="ECO:0008006" key="3">
    <source>
        <dbReference type="Google" id="ProtNLM"/>
    </source>
</evidence>
<keyword evidence="2" id="KW-1185">Reference proteome</keyword>
<dbReference type="RefSeq" id="WP_344673931.1">
    <property type="nucleotide sequence ID" value="NZ_BAAAZI010000006.1"/>
</dbReference>
<gene>
    <name evidence="1" type="ORF">GCM10022216_14250</name>
</gene>
<evidence type="ECO:0000313" key="1">
    <source>
        <dbReference type="EMBL" id="GAA4137835.1"/>
    </source>
</evidence>
<accession>A0ABP7YKX4</accession>
<dbReference type="Proteomes" id="UP001500101">
    <property type="component" value="Unassembled WGS sequence"/>
</dbReference>
<evidence type="ECO:0000313" key="2">
    <source>
        <dbReference type="Proteomes" id="UP001500101"/>
    </source>
</evidence>